<feature type="region of interest" description="Disordered" evidence="2">
    <location>
        <begin position="48"/>
        <end position="98"/>
    </location>
</feature>
<accession>A0A7N0V7G6</accession>
<evidence type="ECO:0008006" key="5">
    <source>
        <dbReference type="Google" id="ProtNLM"/>
    </source>
</evidence>
<dbReference type="Gramene" id="Kaladp0101s0182.3.v1.1">
    <property type="protein sequence ID" value="Kaladp0101s0182.3.v1.1"/>
    <property type="gene ID" value="Kaladp0101s0182.v1.1"/>
</dbReference>
<evidence type="ECO:0000256" key="1">
    <source>
        <dbReference type="ARBA" id="ARBA00010016"/>
    </source>
</evidence>
<dbReference type="EnsemblPlants" id="Kaladp0101s0182.4.v1.1">
    <property type="protein sequence ID" value="Kaladp0101s0182.4.v1.1"/>
    <property type="gene ID" value="Kaladp0101s0182.v1.1"/>
</dbReference>
<dbReference type="EnsemblPlants" id="Kaladp0101s0182.2.v1.1">
    <property type="protein sequence ID" value="Kaladp0101s0182.2.v1.1"/>
    <property type="gene ID" value="Kaladp0101s0182.v1.1"/>
</dbReference>
<dbReference type="EnsemblPlants" id="Kaladp0101s0182.6.v1.1">
    <property type="protein sequence ID" value="Kaladp0101s0182.6.v1.1"/>
    <property type="gene ID" value="Kaladp0101s0182.v1.1"/>
</dbReference>
<feature type="compositionally biased region" description="Basic and acidic residues" evidence="2">
    <location>
        <begin position="198"/>
        <end position="209"/>
    </location>
</feature>
<comment type="similarity">
    <text evidence="1">Belongs to the QWRF family.</text>
</comment>
<dbReference type="GO" id="GO:0005880">
    <property type="term" value="C:nuclear microtubule"/>
    <property type="evidence" value="ECO:0007669"/>
    <property type="project" value="TreeGrafter"/>
</dbReference>
<dbReference type="Gramene" id="Kaladp0101s0182.5.v1.1">
    <property type="protein sequence ID" value="Kaladp0101s0182.5.v1.1"/>
    <property type="gene ID" value="Kaladp0101s0182.v1.1"/>
</dbReference>
<dbReference type="GO" id="GO:0051225">
    <property type="term" value="P:spindle assembly"/>
    <property type="evidence" value="ECO:0007669"/>
    <property type="project" value="TreeGrafter"/>
</dbReference>
<dbReference type="InterPro" id="IPR007573">
    <property type="entry name" value="QWRF"/>
</dbReference>
<dbReference type="PANTHER" id="PTHR31807">
    <property type="entry name" value="AUGMIN FAMILY MEMBER"/>
    <property type="match status" value="1"/>
</dbReference>
<dbReference type="GO" id="GO:0008017">
    <property type="term" value="F:microtubule binding"/>
    <property type="evidence" value="ECO:0007669"/>
    <property type="project" value="TreeGrafter"/>
</dbReference>
<dbReference type="EnsemblPlants" id="Kaladp0101s0182.5.v1.1">
    <property type="protein sequence ID" value="Kaladp0101s0182.5.v1.1"/>
    <property type="gene ID" value="Kaladp0101s0182.v1.1"/>
</dbReference>
<evidence type="ECO:0000256" key="2">
    <source>
        <dbReference type="SAM" id="MobiDB-lite"/>
    </source>
</evidence>
<dbReference type="Gramene" id="Kaladp0101s0182.1.v1.1">
    <property type="protein sequence ID" value="Kaladp0101s0182.1.v1.1"/>
    <property type="gene ID" value="Kaladp0101s0182.v1.1"/>
</dbReference>
<name>A0A7N0V7G6_KALFE</name>
<dbReference type="EnsemblPlants" id="Kaladp0101s0182.1.v1.1">
    <property type="protein sequence ID" value="Kaladp0101s0182.1.v1.1"/>
    <property type="gene ID" value="Kaladp0101s0182.v1.1"/>
</dbReference>
<dbReference type="Gramene" id="Kaladp0101s0182.6.v1.1">
    <property type="protein sequence ID" value="Kaladp0101s0182.6.v1.1"/>
    <property type="gene ID" value="Kaladp0101s0182.v1.1"/>
</dbReference>
<protein>
    <recommendedName>
        <fullName evidence="5">AUGMIN subunit 8</fullName>
    </recommendedName>
</protein>
<dbReference type="OMA" id="YLDDWAA"/>
<dbReference type="GO" id="GO:0005737">
    <property type="term" value="C:cytoplasm"/>
    <property type="evidence" value="ECO:0007669"/>
    <property type="project" value="TreeGrafter"/>
</dbReference>
<evidence type="ECO:0000313" key="4">
    <source>
        <dbReference type="Proteomes" id="UP000594263"/>
    </source>
</evidence>
<dbReference type="EnsemblPlants" id="Kaladp0101s0182.3.v1.1">
    <property type="protein sequence ID" value="Kaladp0101s0182.3.v1.1"/>
    <property type="gene ID" value="Kaladp0101s0182.v1.1"/>
</dbReference>
<dbReference type="Gramene" id="Kaladp0101s0182.4.v1.1">
    <property type="protein sequence ID" value="Kaladp0101s0182.4.v1.1"/>
    <property type="gene ID" value="Kaladp0101s0182.v1.1"/>
</dbReference>
<feature type="compositionally biased region" description="Polar residues" evidence="2">
    <location>
        <begin position="336"/>
        <end position="348"/>
    </location>
</feature>
<dbReference type="AlphaFoldDB" id="A0A7N0V7G6"/>
<feature type="region of interest" description="Disordered" evidence="2">
    <location>
        <begin position="141"/>
        <end position="223"/>
    </location>
</feature>
<feature type="compositionally biased region" description="Polar residues" evidence="2">
    <location>
        <begin position="309"/>
        <end position="325"/>
    </location>
</feature>
<keyword evidence="4" id="KW-1185">Reference proteome</keyword>
<feature type="compositionally biased region" description="Polar residues" evidence="2">
    <location>
        <begin position="188"/>
        <end position="197"/>
    </location>
</feature>
<dbReference type="Proteomes" id="UP000594263">
    <property type="component" value="Unplaced"/>
</dbReference>
<organism evidence="3 4">
    <name type="scientific">Kalanchoe fedtschenkoi</name>
    <name type="common">Lavender scallops</name>
    <name type="synonym">South American air plant</name>
    <dbReference type="NCBI Taxonomy" id="63787"/>
    <lineage>
        <taxon>Eukaryota</taxon>
        <taxon>Viridiplantae</taxon>
        <taxon>Streptophyta</taxon>
        <taxon>Embryophyta</taxon>
        <taxon>Tracheophyta</taxon>
        <taxon>Spermatophyta</taxon>
        <taxon>Magnoliopsida</taxon>
        <taxon>eudicotyledons</taxon>
        <taxon>Gunneridae</taxon>
        <taxon>Pentapetalae</taxon>
        <taxon>Saxifragales</taxon>
        <taxon>Crassulaceae</taxon>
        <taxon>Kalanchoe</taxon>
    </lineage>
</organism>
<sequence length="592" mass="65356">MVWMDANESDRGLKKQLAIEKVRPHLVPVERSNGLAAHRARIREVSSRYMSTPSAAKRCPSPVSRSNTTPAPVVVPKRALSAERKRPSTPLPSRTSTPVRDIDVISATRKIALTKQPESLWPSTMRSLSVSFQSDGYPIATAKKEKPLSPSLSDRSLRTSHKQPESPLSARKATPERRKSPLKGKSLLDQSENAKPSDSSHTRLVDQHRWPSRIGGKISSGSLNRSVDFTDKMMRTSAAPLPKIGIPSLRRLSDGMSKPVQKTCSDVTNPVTSDLNILQRKGHEGDSSTDLNNLLKVTELRKPPPLNLSDRNILSTPGVRSQSLPGSRHPSPIRAASQSKVSSPSHSRPATPPRGLSPSRIRPLSASGQSSYSTSVLNFIADFRKPKKSNQLEDAHQVRLLYNRHLQWRFANARADVALRIQKVTAERSLNNVWRTNLALWDSVIKKKISLQQMRLEVKLNLILNEQLSYLDDWKSLEKDHSLSLAGVIEDLEATTLRLPLTGGARADAESLKVAIGSAMDVMQSMGPSVITLLSRVEGVNSLVSRLADLAVQERAVLDECEALLALNASMQVEENSLRTHLIQTYASIDRY</sequence>
<feature type="region of interest" description="Disordered" evidence="2">
    <location>
        <begin position="302"/>
        <end position="369"/>
    </location>
</feature>
<dbReference type="Pfam" id="PF04484">
    <property type="entry name" value="QWRF"/>
    <property type="match status" value="1"/>
</dbReference>
<proteinExistence type="inferred from homology"/>
<evidence type="ECO:0000313" key="3">
    <source>
        <dbReference type="EnsemblPlants" id="Kaladp0101s0182.3.v1.1"/>
    </source>
</evidence>
<reference evidence="3" key="1">
    <citation type="submission" date="2021-01" db="UniProtKB">
        <authorList>
            <consortium name="EnsemblPlants"/>
        </authorList>
    </citation>
    <scope>IDENTIFICATION</scope>
</reference>
<dbReference type="PANTHER" id="PTHR31807:SF37">
    <property type="entry name" value="HAUS AUGMIN-LIKE COMPLEX SUBUNIT 8"/>
    <property type="match status" value="1"/>
</dbReference>
<dbReference type="Gramene" id="Kaladp0101s0182.2.v1.1">
    <property type="protein sequence ID" value="Kaladp0101s0182.2.v1.1"/>
    <property type="gene ID" value="Kaladp0101s0182.v1.1"/>
</dbReference>